<feature type="transmembrane region" description="Helical" evidence="1">
    <location>
        <begin position="33"/>
        <end position="56"/>
    </location>
</feature>
<keyword evidence="1" id="KW-1133">Transmembrane helix</keyword>
<dbReference type="EMBL" id="FNAB01000003">
    <property type="protein sequence ID" value="SDD24738.1"/>
    <property type="molecule type" value="Genomic_DNA"/>
</dbReference>
<keyword evidence="1" id="KW-0472">Membrane</keyword>
<keyword evidence="3" id="KW-1185">Reference proteome</keyword>
<protein>
    <submittedName>
        <fullName evidence="2">Uncharacterized protein</fullName>
    </submittedName>
</protein>
<dbReference type="AlphaFoldDB" id="A0A1G6T6P5"/>
<dbReference type="Proteomes" id="UP000199417">
    <property type="component" value="Unassembled WGS sequence"/>
</dbReference>
<evidence type="ECO:0000313" key="3">
    <source>
        <dbReference type="Proteomes" id="UP000199417"/>
    </source>
</evidence>
<feature type="transmembrane region" description="Helical" evidence="1">
    <location>
        <begin position="105"/>
        <end position="126"/>
    </location>
</feature>
<organism evidence="2 3">
    <name type="scientific">Rhodococcus tukisamuensis</name>
    <dbReference type="NCBI Taxonomy" id="168276"/>
    <lineage>
        <taxon>Bacteria</taxon>
        <taxon>Bacillati</taxon>
        <taxon>Actinomycetota</taxon>
        <taxon>Actinomycetes</taxon>
        <taxon>Mycobacteriales</taxon>
        <taxon>Nocardiaceae</taxon>
        <taxon>Rhodococcus</taxon>
    </lineage>
</organism>
<sequence length="166" mass="17138">MVGFISRHGSGTDSVSLIRVCKQRSYPLPRHSWTTYAVIWPVVCAMLFGAVVTSGFSNGRATAIPIGLLLALPAGLFLGGIAIAAGNAALAVIRRGLLRDSTVERILLFALTTAVAVTSVATLPFLMGGSSTVADAVAPLSILFAAAIVGASTYAPLALRSDTPRR</sequence>
<accession>A0A1G6T6P5</accession>
<reference evidence="2 3" key="1">
    <citation type="submission" date="2016-10" db="EMBL/GenBank/DDBJ databases">
        <authorList>
            <person name="de Groot N.N."/>
        </authorList>
    </citation>
    <scope>NUCLEOTIDE SEQUENCE [LARGE SCALE GENOMIC DNA]</scope>
    <source>
        <strain evidence="2 3">JCM 11308</strain>
    </source>
</reference>
<name>A0A1G6T6P5_9NOCA</name>
<feature type="transmembrane region" description="Helical" evidence="1">
    <location>
        <begin position="138"/>
        <end position="159"/>
    </location>
</feature>
<feature type="transmembrane region" description="Helical" evidence="1">
    <location>
        <begin position="68"/>
        <end position="93"/>
    </location>
</feature>
<keyword evidence="1" id="KW-0812">Transmembrane</keyword>
<evidence type="ECO:0000256" key="1">
    <source>
        <dbReference type="SAM" id="Phobius"/>
    </source>
</evidence>
<gene>
    <name evidence="2" type="ORF">SAMN05444580_103418</name>
</gene>
<evidence type="ECO:0000313" key="2">
    <source>
        <dbReference type="EMBL" id="SDD24738.1"/>
    </source>
</evidence>
<proteinExistence type="predicted"/>